<keyword evidence="3 6" id="KW-0812">Transmembrane</keyword>
<name>A0AAP3DDQ4_BRELA</name>
<dbReference type="Gene3D" id="1.20.1250.20">
    <property type="entry name" value="MFS general substrate transporter like domains"/>
    <property type="match status" value="1"/>
</dbReference>
<reference evidence="7" key="1">
    <citation type="submission" date="2022-09" db="EMBL/GenBank/DDBJ databases">
        <title>Genome analysis and characterization of larvicidal activity of Brevibacillus strains.</title>
        <authorList>
            <person name="Patrusheva E.V."/>
            <person name="Izotova A.O."/>
            <person name="Toshchakov S.V."/>
            <person name="Sineoky S.P."/>
        </authorList>
    </citation>
    <scope>NUCLEOTIDE SEQUENCE</scope>
    <source>
        <strain evidence="7">VKPM_B-13247</strain>
    </source>
</reference>
<dbReference type="PANTHER" id="PTHR23513">
    <property type="entry name" value="INTEGRAL MEMBRANE EFFLUX PROTEIN-RELATED"/>
    <property type="match status" value="1"/>
</dbReference>
<feature type="transmembrane region" description="Helical" evidence="6">
    <location>
        <begin position="28"/>
        <end position="47"/>
    </location>
</feature>
<feature type="transmembrane region" description="Helical" evidence="6">
    <location>
        <begin position="53"/>
        <end position="76"/>
    </location>
</feature>
<evidence type="ECO:0000256" key="6">
    <source>
        <dbReference type="SAM" id="Phobius"/>
    </source>
</evidence>
<keyword evidence="4 6" id="KW-1133">Transmembrane helix</keyword>
<gene>
    <name evidence="7" type="ORF">O0554_04335</name>
</gene>
<dbReference type="InterPro" id="IPR036259">
    <property type="entry name" value="MFS_trans_sf"/>
</dbReference>
<sequence length="157" mass="17244">MNGSFFAGSIVGGLLVVALVKRLQKRSFLFMLLGFTVYILLAVFFAINTQPLLALVLMTLTGPPIEIAAVIRRTLFQQSINAIQLPKVLAALEVVINLTFGVSLLMLGWFADQFGMTNLYLFAAFLTSIAVVVGFFNRSMFSDTKIEKKPEVTSTTI</sequence>
<evidence type="ECO:0000256" key="2">
    <source>
        <dbReference type="ARBA" id="ARBA00022475"/>
    </source>
</evidence>
<organism evidence="7 8">
    <name type="scientific">Brevibacillus laterosporus</name>
    <name type="common">Bacillus laterosporus</name>
    <dbReference type="NCBI Taxonomy" id="1465"/>
    <lineage>
        <taxon>Bacteria</taxon>
        <taxon>Bacillati</taxon>
        <taxon>Bacillota</taxon>
        <taxon>Bacilli</taxon>
        <taxon>Bacillales</taxon>
        <taxon>Paenibacillaceae</taxon>
        <taxon>Brevibacillus</taxon>
    </lineage>
</organism>
<dbReference type="EMBL" id="JAPTNE010000005">
    <property type="protein sequence ID" value="MCZ0806152.1"/>
    <property type="molecule type" value="Genomic_DNA"/>
</dbReference>
<dbReference type="InterPro" id="IPR011701">
    <property type="entry name" value="MFS"/>
</dbReference>
<evidence type="ECO:0000313" key="7">
    <source>
        <dbReference type="EMBL" id="MCZ0806152.1"/>
    </source>
</evidence>
<dbReference type="GO" id="GO:0005886">
    <property type="term" value="C:plasma membrane"/>
    <property type="evidence" value="ECO:0007669"/>
    <property type="project" value="UniProtKB-SubCell"/>
</dbReference>
<feature type="transmembrane region" description="Helical" evidence="6">
    <location>
        <begin position="117"/>
        <end position="136"/>
    </location>
</feature>
<dbReference type="GO" id="GO:0022857">
    <property type="term" value="F:transmembrane transporter activity"/>
    <property type="evidence" value="ECO:0007669"/>
    <property type="project" value="InterPro"/>
</dbReference>
<evidence type="ECO:0000256" key="3">
    <source>
        <dbReference type="ARBA" id="ARBA00022692"/>
    </source>
</evidence>
<proteinExistence type="predicted"/>
<keyword evidence="5 6" id="KW-0472">Membrane</keyword>
<comment type="caution">
    <text evidence="7">The sequence shown here is derived from an EMBL/GenBank/DDBJ whole genome shotgun (WGS) entry which is preliminary data.</text>
</comment>
<evidence type="ECO:0000256" key="1">
    <source>
        <dbReference type="ARBA" id="ARBA00004651"/>
    </source>
</evidence>
<evidence type="ECO:0000313" key="8">
    <source>
        <dbReference type="Proteomes" id="UP001077662"/>
    </source>
</evidence>
<accession>A0AAP3DDQ4</accession>
<dbReference type="Pfam" id="PF07690">
    <property type="entry name" value="MFS_1"/>
    <property type="match status" value="1"/>
</dbReference>
<feature type="transmembrane region" description="Helical" evidence="6">
    <location>
        <begin position="88"/>
        <end position="111"/>
    </location>
</feature>
<dbReference type="RefSeq" id="WP_258433044.1">
    <property type="nucleotide sequence ID" value="NZ_JANSGW010000005.1"/>
</dbReference>
<feature type="transmembrane region" description="Helical" evidence="6">
    <location>
        <begin position="6"/>
        <end position="23"/>
    </location>
</feature>
<dbReference type="AlphaFoldDB" id="A0AAP3DDQ4"/>
<evidence type="ECO:0000256" key="4">
    <source>
        <dbReference type="ARBA" id="ARBA00022989"/>
    </source>
</evidence>
<dbReference type="Proteomes" id="UP001077662">
    <property type="component" value="Unassembled WGS sequence"/>
</dbReference>
<evidence type="ECO:0008006" key="9">
    <source>
        <dbReference type="Google" id="ProtNLM"/>
    </source>
</evidence>
<keyword evidence="2" id="KW-1003">Cell membrane</keyword>
<evidence type="ECO:0000256" key="5">
    <source>
        <dbReference type="ARBA" id="ARBA00023136"/>
    </source>
</evidence>
<comment type="subcellular location">
    <subcellularLocation>
        <location evidence="1">Cell membrane</location>
        <topology evidence="1">Multi-pass membrane protein</topology>
    </subcellularLocation>
</comment>
<protein>
    <recommendedName>
        <fullName evidence="9">MFS transporter</fullName>
    </recommendedName>
</protein>
<dbReference type="PANTHER" id="PTHR23513:SF19">
    <property type="entry name" value="MAJOR FACILITATOR SUPERFAMILY (MFS) PROFILE DOMAIN-CONTAINING PROTEIN"/>
    <property type="match status" value="1"/>
</dbReference>
<dbReference type="SUPFAM" id="SSF103473">
    <property type="entry name" value="MFS general substrate transporter"/>
    <property type="match status" value="1"/>
</dbReference>